<feature type="compositionally biased region" description="Basic and acidic residues" evidence="1">
    <location>
        <begin position="213"/>
        <end position="226"/>
    </location>
</feature>
<feature type="compositionally biased region" description="Polar residues" evidence="1">
    <location>
        <begin position="88"/>
        <end position="106"/>
    </location>
</feature>
<feature type="compositionally biased region" description="Low complexity" evidence="1">
    <location>
        <begin position="279"/>
        <end position="296"/>
    </location>
</feature>
<sequence length="405" mass="43300">MDSRKTSPIGQGGGAQPPRHHKHVGSSSSLGSLYEVLADLDDTQLQYLIQEMNHTGHRNVPVSQAVSALEAQAPANSSVFADPLPPASVQQSTQAPQRRLSKSQQGKLRLQTAFRRVPSLRLHERGHDGPGGSQADPDLGADADADADADAEGRLRNDQSPRSHPLPLPPSPSPSSPPSEPHSDSAAKPGGRGPINHDNAEESPRSSPGQRQPIEKVIDAGDDTRVRRPPGVRNARESPAYRRISRPDFNLPAGVTVVDLLRLLEVEYQSADSPPSSPPSSSSSPSPSSGAALPLLPKRRLPAADPRHPNQTTPGWPESRPLRRHTSRLDMALDVERGASGAMEIGMGMLEPRQLRSVSLGVPPGRIDSAANMSPDPCERTYKGESSSLAPPVVYEGIFDVLENR</sequence>
<evidence type="ECO:0000256" key="1">
    <source>
        <dbReference type="SAM" id="MobiDB-lite"/>
    </source>
</evidence>
<proteinExistence type="predicted"/>
<accession>A0A4U6X768</accession>
<keyword evidence="3" id="KW-1185">Reference proteome</keyword>
<dbReference type="AlphaFoldDB" id="A0A4U6X768"/>
<dbReference type="Proteomes" id="UP000310108">
    <property type="component" value="Unassembled WGS sequence"/>
</dbReference>
<evidence type="ECO:0000313" key="3">
    <source>
        <dbReference type="Proteomes" id="UP000310108"/>
    </source>
</evidence>
<evidence type="ECO:0000313" key="2">
    <source>
        <dbReference type="EMBL" id="TKW51331.1"/>
    </source>
</evidence>
<feature type="compositionally biased region" description="Acidic residues" evidence="1">
    <location>
        <begin position="139"/>
        <end position="150"/>
    </location>
</feature>
<protein>
    <submittedName>
        <fullName evidence="2">Uncharacterized protein</fullName>
    </submittedName>
</protein>
<feature type="region of interest" description="Disordered" evidence="1">
    <location>
        <begin position="366"/>
        <end position="387"/>
    </location>
</feature>
<feature type="region of interest" description="Disordered" evidence="1">
    <location>
        <begin position="78"/>
        <end position="247"/>
    </location>
</feature>
<feature type="region of interest" description="Disordered" evidence="1">
    <location>
        <begin position="1"/>
        <end position="29"/>
    </location>
</feature>
<name>A0A4U6X768_9PEZI</name>
<reference evidence="2 3" key="1">
    <citation type="journal article" date="2019" name="PLoS ONE">
        <title>Comparative genome analysis indicates high evolutionary potential of pathogenicity genes in Colletotrichum tanaceti.</title>
        <authorList>
            <person name="Lelwala R.V."/>
            <person name="Korhonen P.K."/>
            <person name="Young N.D."/>
            <person name="Scott J.B."/>
            <person name="Ades P.A."/>
            <person name="Gasser R.B."/>
            <person name="Taylor P.W.J."/>
        </authorList>
    </citation>
    <scope>NUCLEOTIDE SEQUENCE [LARGE SCALE GENOMIC DNA]</scope>
    <source>
        <strain evidence="2">BRIP57314</strain>
    </source>
</reference>
<feature type="region of interest" description="Disordered" evidence="1">
    <location>
        <begin position="269"/>
        <end position="324"/>
    </location>
</feature>
<comment type="caution">
    <text evidence="2">The sequence shown here is derived from an EMBL/GenBank/DDBJ whole genome shotgun (WGS) entry which is preliminary data.</text>
</comment>
<organism evidence="2 3">
    <name type="scientific">Colletotrichum tanaceti</name>
    <dbReference type="NCBI Taxonomy" id="1306861"/>
    <lineage>
        <taxon>Eukaryota</taxon>
        <taxon>Fungi</taxon>
        <taxon>Dikarya</taxon>
        <taxon>Ascomycota</taxon>
        <taxon>Pezizomycotina</taxon>
        <taxon>Sordariomycetes</taxon>
        <taxon>Hypocreomycetidae</taxon>
        <taxon>Glomerellales</taxon>
        <taxon>Glomerellaceae</taxon>
        <taxon>Colletotrichum</taxon>
        <taxon>Colletotrichum destructivum species complex</taxon>
    </lineage>
</organism>
<gene>
    <name evidence="2" type="ORF">CTA1_10977</name>
</gene>
<dbReference type="EMBL" id="PJEX01000316">
    <property type="protein sequence ID" value="TKW51331.1"/>
    <property type="molecule type" value="Genomic_DNA"/>
</dbReference>
<feature type="compositionally biased region" description="Pro residues" evidence="1">
    <location>
        <begin position="164"/>
        <end position="180"/>
    </location>
</feature>
<feature type="compositionally biased region" description="Basic and acidic residues" evidence="1">
    <location>
        <begin position="151"/>
        <end position="161"/>
    </location>
</feature>